<dbReference type="EMBL" id="RHWT01000022">
    <property type="protein sequence ID" value="RSB29509.1"/>
    <property type="molecule type" value="Genomic_DNA"/>
</dbReference>
<reference evidence="1 2" key="1">
    <citation type="submission" date="2018-10" db="EMBL/GenBank/DDBJ databases">
        <title>Transmission dynamics of multidrug resistant bacteria on intensive care unit surfaces.</title>
        <authorList>
            <person name="D'Souza A.W."/>
            <person name="Potter R.F."/>
            <person name="Wallace M."/>
            <person name="Shupe A."/>
            <person name="Patel S."/>
            <person name="Sun S."/>
            <person name="Gul D."/>
            <person name="Kwon J.H."/>
            <person name="Andleeb S."/>
            <person name="Burnham C.-A.D."/>
            <person name="Dantas G."/>
        </authorList>
    </citation>
    <scope>NUCLEOTIDE SEQUENCE [LARGE SCALE GENOMIC DNA]</scope>
    <source>
        <strain evidence="1 2">EC_073</strain>
    </source>
</reference>
<proteinExistence type="predicted"/>
<evidence type="ECO:0000313" key="2">
    <source>
        <dbReference type="Proteomes" id="UP000275321"/>
    </source>
</evidence>
<sequence length="65" mass="7353">MLAFFISGGGNAWNRLHLTLYTPLSEKSLCMIGFLLLLHFLSVKSEIHANAMRITSFTSIFSKLY</sequence>
<accession>A0A3R8Z1N6</accession>
<organism evidence="1 2">
    <name type="scientific">Enterobacter cloacae</name>
    <dbReference type="NCBI Taxonomy" id="550"/>
    <lineage>
        <taxon>Bacteria</taxon>
        <taxon>Pseudomonadati</taxon>
        <taxon>Pseudomonadota</taxon>
        <taxon>Gammaproteobacteria</taxon>
        <taxon>Enterobacterales</taxon>
        <taxon>Enterobacteriaceae</taxon>
        <taxon>Enterobacter</taxon>
        <taxon>Enterobacter cloacae complex</taxon>
    </lineage>
</organism>
<protein>
    <submittedName>
        <fullName evidence="1">Uncharacterized protein</fullName>
    </submittedName>
</protein>
<name>A0A3R8Z1N6_ENTCL</name>
<dbReference type="Proteomes" id="UP000275321">
    <property type="component" value="Unassembled WGS sequence"/>
</dbReference>
<dbReference type="AlphaFoldDB" id="A0A3R8Z1N6"/>
<gene>
    <name evidence="1" type="ORF">EGK68_16045</name>
</gene>
<comment type="caution">
    <text evidence="1">The sequence shown here is derived from an EMBL/GenBank/DDBJ whole genome shotgun (WGS) entry which is preliminary data.</text>
</comment>
<evidence type="ECO:0000313" key="1">
    <source>
        <dbReference type="EMBL" id="RSB29509.1"/>
    </source>
</evidence>